<dbReference type="EMBL" id="JAERPS020000004">
    <property type="protein sequence ID" value="MBZ9612340.1"/>
    <property type="molecule type" value="Genomic_DNA"/>
</dbReference>
<name>A0ABS7X9V4_9GAMM</name>
<evidence type="ECO:0000313" key="2">
    <source>
        <dbReference type="Proteomes" id="UP000663814"/>
    </source>
</evidence>
<sequence length="89" mass="10048">MNTCIKTLSQQVELAMVVLQNVFMVDEAVYGAGQMDLFQQDIDKLRINDVSTRLYKMTKDANFVEGFATFLETMLIQAIESGADNVDDF</sequence>
<proteinExistence type="predicted"/>
<accession>A0ABS7X9V4</accession>
<dbReference type="RefSeq" id="WP_205311532.1">
    <property type="nucleotide sequence ID" value="NZ_JAERPS020000004.1"/>
</dbReference>
<comment type="caution">
    <text evidence="1">The sequence shown here is derived from an EMBL/GenBank/DDBJ whole genome shotgun (WGS) entry which is preliminary data.</text>
</comment>
<keyword evidence="2" id="KW-1185">Reference proteome</keyword>
<dbReference type="Proteomes" id="UP000663814">
    <property type="component" value="Unassembled WGS sequence"/>
</dbReference>
<evidence type="ECO:0000313" key="1">
    <source>
        <dbReference type="EMBL" id="MBZ9612340.1"/>
    </source>
</evidence>
<organism evidence="1 2">
    <name type="scientific">Rheinheimera maricola</name>
    <dbReference type="NCBI Taxonomy" id="2793282"/>
    <lineage>
        <taxon>Bacteria</taxon>
        <taxon>Pseudomonadati</taxon>
        <taxon>Pseudomonadota</taxon>
        <taxon>Gammaproteobacteria</taxon>
        <taxon>Chromatiales</taxon>
        <taxon>Chromatiaceae</taxon>
        <taxon>Rheinheimera</taxon>
    </lineage>
</organism>
<gene>
    <name evidence="1" type="ORF">I4W93_012100</name>
</gene>
<reference evidence="1 2" key="1">
    <citation type="submission" date="2021-08" db="EMBL/GenBank/DDBJ databases">
        <title>Rheinheimera aquimaris sp. nov., isolated from seawater of the East Sea in Korea.</title>
        <authorList>
            <person name="Kim K.H."/>
            <person name="Wenting R."/>
            <person name="Kim K.R."/>
            <person name="Jeon C.O."/>
        </authorList>
    </citation>
    <scope>NUCLEOTIDE SEQUENCE [LARGE SCALE GENOMIC DNA]</scope>
    <source>
        <strain evidence="1 2">MA-13</strain>
    </source>
</reference>
<protein>
    <submittedName>
        <fullName evidence="1">Uncharacterized protein</fullName>
    </submittedName>
</protein>